<dbReference type="SUPFAM" id="SSF56574">
    <property type="entry name" value="Serpins"/>
    <property type="match status" value="1"/>
</dbReference>
<evidence type="ECO:0000313" key="6">
    <source>
        <dbReference type="Proteomes" id="UP000215914"/>
    </source>
</evidence>
<evidence type="ECO:0000256" key="1">
    <source>
        <dbReference type="ARBA" id="ARBA00009500"/>
    </source>
</evidence>
<dbReference type="Gene3D" id="2.30.39.10">
    <property type="entry name" value="Alpha-1-antitrypsin, domain 1"/>
    <property type="match status" value="1"/>
</dbReference>
<dbReference type="InParanoid" id="A0A251URV1"/>
<dbReference type="GO" id="GO:0005615">
    <property type="term" value="C:extracellular space"/>
    <property type="evidence" value="ECO:0000318"/>
    <property type="project" value="GO_Central"/>
</dbReference>
<evidence type="ECO:0000259" key="3">
    <source>
        <dbReference type="SMART" id="SM00093"/>
    </source>
</evidence>
<accession>A0A251URV1</accession>
<dbReference type="InterPro" id="IPR000215">
    <property type="entry name" value="Serpin_fam"/>
</dbReference>
<dbReference type="Gene3D" id="3.30.497.10">
    <property type="entry name" value="Antithrombin, subunit I, domain 2"/>
    <property type="match status" value="1"/>
</dbReference>
<dbReference type="InterPro" id="IPR023796">
    <property type="entry name" value="Serpin_dom"/>
</dbReference>
<feature type="domain" description="Serpin" evidence="3">
    <location>
        <begin position="26"/>
        <end position="275"/>
    </location>
</feature>
<dbReference type="GO" id="GO:0004867">
    <property type="term" value="F:serine-type endopeptidase inhibitor activity"/>
    <property type="evidence" value="ECO:0007669"/>
    <property type="project" value="InterPro"/>
</dbReference>
<dbReference type="InterPro" id="IPR036186">
    <property type="entry name" value="Serpin_sf"/>
</dbReference>
<reference evidence="5" key="2">
    <citation type="submission" date="2017-02" db="EMBL/GenBank/DDBJ databases">
        <title>Sunflower complete genome.</title>
        <authorList>
            <person name="Langlade N."/>
            <person name="Munos S."/>
        </authorList>
    </citation>
    <scope>NUCLEOTIDE SEQUENCE [LARGE SCALE GENOMIC DNA]</scope>
    <source>
        <tissue evidence="5">Leaves</tissue>
    </source>
</reference>
<dbReference type="Pfam" id="PF00079">
    <property type="entry name" value="Serpin"/>
    <property type="match status" value="1"/>
</dbReference>
<reference evidence="4" key="3">
    <citation type="submission" date="2020-06" db="EMBL/GenBank/DDBJ databases">
        <title>Helianthus annuus Genome sequencing and assembly Release 2.</title>
        <authorList>
            <person name="Gouzy J."/>
            <person name="Langlade N."/>
            <person name="Munos S."/>
        </authorList>
    </citation>
    <scope>NUCLEOTIDE SEQUENCE</scope>
    <source>
        <tissue evidence="4">Leaves</tissue>
    </source>
</reference>
<organism evidence="5 6">
    <name type="scientific">Helianthus annuus</name>
    <name type="common">Common sunflower</name>
    <dbReference type="NCBI Taxonomy" id="4232"/>
    <lineage>
        <taxon>Eukaryota</taxon>
        <taxon>Viridiplantae</taxon>
        <taxon>Streptophyta</taxon>
        <taxon>Embryophyta</taxon>
        <taxon>Tracheophyta</taxon>
        <taxon>Spermatophyta</taxon>
        <taxon>Magnoliopsida</taxon>
        <taxon>eudicotyledons</taxon>
        <taxon>Gunneridae</taxon>
        <taxon>Pentapetalae</taxon>
        <taxon>asterids</taxon>
        <taxon>campanulids</taxon>
        <taxon>Asterales</taxon>
        <taxon>Asteraceae</taxon>
        <taxon>Asteroideae</taxon>
        <taxon>Heliantheae alliance</taxon>
        <taxon>Heliantheae</taxon>
        <taxon>Helianthus</taxon>
    </lineage>
</organism>
<evidence type="ECO:0000256" key="2">
    <source>
        <dbReference type="RuleBase" id="RU000411"/>
    </source>
</evidence>
<dbReference type="InterPro" id="IPR042178">
    <property type="entry name" value="Serpin_sf_1"/>
</dbReference>
<dbReference type="STRING" id="4232.A0A251URV1"/>
<dbReference type="EMBL" id="MNCJ02000320">
    <property type="protein sequence ID" value="KAF5806506.1"/>
    <property type="molecule type" value="Genomic_DNA"/>
</dbReference>
<protein>
    <submittedName>
        <fullName evidence="5">Putative serpin</fullName>
    </submittedName>
    <submittedName>
        <fullName evidence="4">Serpin family protein</fullName>
    </submittedName>
</protein>
<name>A0A251URV1_HELAN</name>
<dbReference type="EMBL" id="CM007894">
    <property type="protein sequence ID" value="OTG25763.1"/>
    <property type="molecule type" value="Genomic_DNA"/>
</dbReference>
<dbReference type="Proteomes" id="UP000215914">
    <property type="component" value="Chromosome 5"/>
</dbReference>
<gene>
    <name evidence="5" type="ORF">HannXRQ_Chr05g0151091</name>
    <name evidence="4" type="ORF">HanXRQr2_Chr05g0222241</name>
</gene>
<sequence length="276" mass="31315">MLAFTSSSMDLKHLKQPVSNQTHVSTTIATHLLSKKRDTNVVFFPLSIHVALSVLAASSKGQTLDQILAFLKTNTTINLNSFYLQLVSLIFFPNARPKRGPRLPFSSGGPRLSFANRFWVDKTLSLKPSFKNASKSVIATRSILISIFILFKTKGLIKEIITVDEVSNVTWLIFANADYFKGLWMDKFSPFMTNEYDFHLLDGNKVQVPFMTHHALKSMGVYDDFKVLCLPYLRGDNEQRYSMYFFLPNAKDGLQSLVQKSVPCLILLTITFRINL</sequence>
<keyword evidence="6" id="KW-1185">Reference proteome</keyword>
<reference evidence="4 6" key="1">
    <citation type="journal article" date="2017" name="Nature">
        <title>The sunflower genome provides insights into oil metabolism, flowering and Asterid evolution.</title>
        <authorList>
            <person name="Badouin H."/>
            <person name="Gouzy J."/>
            <person name="Grassa C.J."/>
            <person name="Murat F."/>
            <person name="Staton S.E."/>
            <person name="Cottret L."/>
            <person name="Lelandais-Briere C."/>
            <person name="Owens G.L."/>
            <person name="Carrere S."/>
            <person name="Mayjonade B."/>
            <person name="Legrand L."/>
            <person name="Gill N."/>
            <person name="Kane N.C."/>
            <person name="Bowers J.E."/>
            <person name="Hubner S."/>
            <person name="Bellec A."/>
            <person name="Berard A."/>
            <person name="Berges H."/>
            <person name="Blanchet N."/>
            <person name="Boniface M.C."/>
            <person name="Brunel D."/>
            <person name="Catrice O."/>
            <person name="Chaidir N."/>
            <person name="Claudel C."/>
            <person name="Donnadieu C."/>
            <person name="Faraut T."/>
            <person name="Fievet G."/>
            <person name="Helmstetter N."/>
            <person name="King M."/>
            <person name="Knapp S.J."/>
            <person name="Lai Z."/>
            <person name="Le Paslier M.C."/>
            <person name="Lippi Y."/>
            <person name="Lorenzon L."/>
            <person name="Mandel J.R."/>
            <person name="Marage G."/>
            <person name="Marchand G."/>
            <person name="Marquand E."/>
            <person name="Bret-Mestries E."/>
            <person name="Morien E."/>
            <person name="Nambeesan S."/>
            <person name="Nguyen T."/>
            <person name="Pegot-Espagnet P."/>
            <person name="Pouilly N."/>
            <person name="Raftis F."/>
            <person name="Sallet E."/>
            <person name="Schiex T."/>
            <person name="Thomas J."/>
            <person name="Vandecasteele C."/>
            <person name="Vares D."/>
            <person name="Vear F."/>
            <person name="Vautrin S."/>
            <person name="Crespi M."/>
            <person name="Mangin B."/>
            <person name="Burke J.M."/>
            <person name="Salse J."/>
            <person name="Munos S."/>
            <person name="Vincourt P."/>
            <person name="Rieseberg L.H."/>
            <person name="Langlade N.B."/>
        </authorList>
    </citation>
    <scope>NUCLEOTIDE SEQUENCE [LARGE SCALE GENOMIC DNA]</scope>
    <source>
        <strain evidence="6">cv. SF193</strain>
        <tissue evidence="4">Leaves</tissue>
    </source>
</reference>
<comment type="similarity">
    <text evidence="1 2">Belongs to the serpin family.</text>
</comment>
<dbReference type="AlphaFoldDB" id="A0A251URV1"/>
<dbReference type="SMART" id="SM00093">
    <property type="entry name" value="SERPIN"/>
    <property type="match status" value="1"/>
</dbReference>
<evidence type="ECO:0000313" key="4">
    <source>
        <dbReference type="EMBL" id="KAF5806506.1"/>
    </source>
</evidence>
<dbReference type="PANTHER" id="PTHR11461">
    <property type="entry name" value="SERINE PROTEASE INHIBITOR, SERPIN"/>
    <property type="match status" value="1"/>
</dbReference>
<evidence type="ECO:0000313" key="5">
    <source>
        <dbReference type="EMBL" id="OTG25763.1"/>
    </source>
</evidence>
<dbReference type="PANTHER" id="PTHR11461:SF211">
    <property type="entry name" value="GH10112P-RELATED"/>
    <property type="match status" value="1"/>
</dbReference>
<dbReference type="Gramene" id="mRNA:HanXRQr2_Chr05g0222241">
    <property type="protein sequence ID" value="mRNA:HanXRQr2_Chr05g0222241"/>
    <property type="gene ID" value="HanXRQr2_Chr05g0222241"/>
</dbReference>
<proteinExistence type="inferred from homology"/>
<dbReference type="InterPro" id="IPR042185">
    <property type="entry name" value="Serpin_sf_2"/>
</dbReference>